<dbReference type="Proteomes" id="UP000831495">
    <property type="component" value="Chromosome"/>
</dbReference>
<sequence>MNKSYGNHLVKNIFKIILAFILLFIVGMMVGALIGGGNILTPLLPKTWVHIFQFMK</sequence>
<evidence type="ECO:0000313" key="3">
    <source>
        <dbReference type="Proteomes" id="UP000831495"/>
    </source>
</evidence>
<accession>A0ABY4PAL3</accession>
<name>A0ABY4PAL3_9LACO</name>
<dbReference type="GO" id="GO:0000428">
    <property type="term" value="C:DNA-directed RNA polymerase complex"/>
    <property type="evidence" value="ECO:0007669"/>
    <property type="project" value="UniProtKB-KW"/>
</dbReference>
<dbReference type="InterPro" id="IPR024596">
    <property type="entry name" value="RNApol_su_b/EpuA"/>
</dbReference>
<dbReference type="Pfam" id="PF11772">
    <property type="entry name" value="EpuA"/>
    <property type="match status" value="1"/>
</dbReference>
<keyword evidence="2" id="KW-0240">DNA-directed RNA polymerase</keyword>
<evidence type="ECO:0000256" key="1">
    <source>
        <dbReference type="SAM" id="Phobius"/>
    </source>
</evidence>
<protein>
    <submittedName>
        <fullName evidence="2">DNA-directed RNA polymerase subunit beta</fullName>
    </submittedName>
</protein>
<gene>
    <name evidence="2" type="ORF">MOO45_03275</name>
</gene>
<dbReference type="EMBL" id="CP093366">
    <property type="protein sequence ID" value="UQS82679.1"/>
    <property type="molecule type" value="Genomic_DNA"/>
</dbReference>
<reference evidence="2" key="1">
    <citation type="journal article" date="2022" name="Int. J. Syst. Evol. Microbiol.">
        <title>Apilactobacillus apisilvae sp. nov., Nicolia spurrieriana gen. nov. sp. nov., Bombilactobacillus folatiphilus sp. nov. and Bombilactobacillus thymidiniphilus sp. nov., four new lactic acid bacterial isolates from stingless bees Tetragonula carbonaria and Austroplebeia australis.</title>
        <authorList>
            <person name="Oliphant S.A."/>
            <person name="Watson-Haigh N.S."/>
            <person name="Sumby K.M."/>
            <person name="Gardner J."/>
            <person name="Groom S."/>
            <person name="Jiranek V."/>
        </authorList>
    </citation>
    <scope>NUCLEOTIDE SEQUENCE</scope>
    <source>
        <strain evidence="2">SG4_D2</strain>
    </source>
</reference>
<keyword evidence="1" id="KW-0812">Transmembrane</keyword>
<proteinExistence type="predicted"/>
<keyword evidence="3" id="KW-1185">Reference proteome</keyword>
<feature type="transmembrane region" description="Helical" evidence="1">
    <location>
        <begin position="12"/>
        <end position="34"/>
    </location>
</feature>
<keyword evidence="1" id="KW-0472">Membrane</keyword>
<evidence type="ECO:0000313" key="2">
    <source>
        <dbReference type="EMBL" id="UQS82679.1"/>
    </source>
</evidence>
<organism evidence="2 3">
    <name type="scientific">Bombilactobacillus folatiphilus</name>
    <dbReference type="NCBI Taxonomy" id="2923362"/>
    <lineage>
        <taxon>Bacteria</taxon>
        <taxon>Bacillati</taxon>
        <taxon>Bacillota</taxon>
        <taxon>Bacilli</taxon>
        <taxon>Lactobacillales</taxon>
        <taxon>Lactobacillaceae</taxon>
        <taxon>Bombilactobacillus</taxon>
    </lineage>
</organism>
<keyword evidence="2" id="KW-0804">Transcription</keyword>
<keyword evidence="1" id="KW-1133">Transmembrane helix</keyword>
<dbReference type="RefSeq" id="WP_249514957.1">
    <property type="nucleotide sequence ID" value="NZ_CP093366.1"/>
</dbReference>